<feature type="region of interest" description="Disordered" evidence="2">
    <location>
        <begin position="346"/>
        <end position="421"/>
    </location>
</feature>
<feature type="compositionally biased region" description="Low complexity" evidence="2">
    <location>
        <begin position="269"/>
        <end position="279"/>
    </location>
</feature>
<organism evidence="4 5">
    <name type="scientific">Laetiporus sulphureus 93-53</name>
    <dbReference type="NCBI Taxonomy" id="1314785"/>
    <lineage>
        <taxon>Eukaryota</taxon>
        <taxon>Fungi</taxon>
        <taxon>Dikarya</taxon>
        <taxon>Basidiomycota</taxon>
        <taxon>Agaricomycotina</taxon>
        <taxon>Agaricomycetes</taxon>
        <taxon>Polyporales</taxon>
        <taxon>Laetiporus</taxon>
    </lineage>
</organism>
<dbReference type="InterPro" id="IPR046347">
    <property type="entry name" value="bZIP_sf"/>
</dbReference>
<dbReference type="InterPro" id="IPR004827">
    <property type="entry name" value="bZIP"/>
</dbReference>
<dbReference type="Gene3D" id="1.20.5.170">
    <property type="match status" value="1"/>
</dbReference>
<dbReference type="PROSITE" id="PS00036">
    <property type="entry name" value="BZIP_BASIC"/>
    <property type="match status" value="1"/>
</dbReference>
<evidence type="ECO:0000313" key="4">
    <source>
        <dbReference type="EMBL" id="KZT02734.1"/>
    </source>
</evidence>
<dbReference type="GeneID" id="63826781"/>
<protein>
    <recommendedName>
        <fullName evidence="3">BZIP domain-containing protein</fullName>
    </recommendedName>
</protein>
<feature type="compositionally biased region" description="Low complexity" evidence="2">
    <location>
        <begin position="1"/>
        <end position="11"/>
    </location>
</feature>
<name>A0A165CFT8_9APHY</name>
<feature type="coiled-coil region" evidence="1">
    <location>
        <begin position="45"/>
        <end position="93"/>
    </location>
</feature>
<reference evidence="4 5" key="1">
    <citation type="journal article" date="2016" name="Mol. Biol. Evol.">
        <title>Comparative Genomics of Early-Diverging Mushroom-Forming Fungi Provides Insights into the Origins of Lignocellulose Decay Capabilities.</title>
        <authorList>
            <person name="Nagy L.G."/>
            <person name="Riley R."/>
            <person name="Tritt A."/>
            <person name="Adam C."/>
            <person name="Daum C."/>
            <person name="Floudas D."/>
            <person name="Sun H."/>
            <person name="Yadav J.S."/>
            <person name="Pangilinan J."/>
            <person name="Larsson K.H."/>
            <person name="Matsuura K."/>
            <person name="Barry K."/>
            <person name="Labutti K."/>
            <person name="Kuo R."/>
            <person name="Ohm R.A."/>
            <person name="Bhattacharya S.S."/>
            <person name="Shirouzu T."/>
            <person name="Yoshinaga Y."/>
            <person name="Martin F.M."/>
            <person name="Grigoriev I.V."/>
            <person name="Hibbett D.S."/>
        </authorList>
    </citation>
    <scope>NUCLEOTIDE SEQUENCE [LARGE SCALE GENOMIC DNA]</scope>
    <source>
        <strain evidence="4 5">93-53</strain>
    </source>
</reference>
<feature type="compositionally biased region" description="Polar residues" evidence="2">
    <location>
        <begin position="235"/>
        <end position="248"/>
    </location>
</feature>
<feature type="compositionally biased region" description="Low complexity" evidence="2">
    <location>
        <begin position="286"/>
        <end position="303"/>
    </location>
</feature>
<keyword evidence="1" id="KW-0175">Coiled coil</keyword>
<dbReference type="Proteomes" id="UP000076871">
    <property type="component" value="Unassembled WGS sequence"/>
</dbReference>
<dbReference type="RefSeq" id="XP_040760474.1">
    <property type="nucleotide sequence ID" value="XM_040909752.1"/>
</dbReference>
<evidence type="ECO:0000259" key="3">
    <source>
        <dbReference type="PROSITE" id="PS00036"/>
    </source>
</evidence>
<feature type="region of interest" description="Disordered" evidence="2">
    <location>
        <begin position="268"/>
        <end position="303"/>
    </location>
</feature>
<gene>
    <name evidence="4" type="ORF">LAESUDRAFT_729981</name>
</gene>
<dbReference type="OrthoDB" id="2285533at2759"/>
<evidence type="ECO:0000256" key="2">
    <source>
        <dbReference type="SAM" id="MobiDB-lite"/>
    </source>
</evidence>
<proteinExistence type="predicted"/>
<dbReference type="SUPFAM" id="SSF57959">
    <property type="entry name" value="Leucine zipper domain"/>
    <property type="match status" value="1"/>
</dbReference>
<dbReference type="InParanoid" id="A0A165CFT8"/>
<sequence length="485" mass="52373">MSPSPSAQSKASSDDNASKMSEAALRKKKNADAQAAFRARRANYIATLEETVTNLESVVIQLQDSCSEVKEENAKLRQEVARWKQEARQRDRMLKTLWQERGAANLSSQSHDYPPAPPYSAHPSPSVITSPMSTTHVGQYMDNGVRYPAQPVSLGGAFQHPSMGSGQDYSQRSPTVTMASNVGAETSPDNRAHHLDAQRMSRYEQYSYPPANTTSDGAWMQPEAQAGLSPEVFDGSSSSHSPNYLESPTLTSSELAYSTQYGLDDQKASSSLTSFDSSSYPPPPSRSISPAASTPTSTSSTTSLAPAPFSFTFQDSSLVQDHSELGYRRQPQLTLHGGTADISMITSSRDAARYRPNGRSNPLTDRPIAQALASYSRRENGSGGRESDDSESYAYSSRSRTRSEAPSTHVSRSPSPAPPICGTLAVIKAQAFGALRRTRNRSRKTSEGAAKAAVEALEARGIGMGVAIGSKRPRLHIDDDDDVHN</sequence>
<feature type="region of interest" description="Disordered" evidence="2">
    <location>
        <begin position="1"/>
        <end position="33"/>
    </location>
</feature>
<dbReference type="AlphaFoldDB" id="A0A165CFT8"/>
<accession>A0A165CFT8</accession>
<dbReference type="GO" id="GO:0003700">
    <property type="term" value="F:DNA-binding transcription factor activity"/>
    <property type="evidence" value="ECO:0007669"/>
    <property type="project" value="InterPro"/>
</dbReference>
<evidence type="ECO:0000256" key="1">
    <source>
        <dbReference type="SAM" id="Coils"/>
    </source>
</evidence>
<feature type="region of interest" description="Disordered" evidence="2">
    <location>
        <begin position="105"/>
        <end position="124"/>
    </location>
</feature>
<dbReference type="STRING" id="1314785.A0A165CFT8"/>
<dbReference type="EMBL" id="KV427650">
    <property type="protein sequence ID" value="KZT02734.1"/>
    <property type="molecule type" value="Genomic_DNA"/>
</dbReference>
<dbReference type="SMART" id="SM00338">
    <property type="entry name" value="BRLZ"/>
    <property type="match status" value="1"/>
</dbReference>
<feature type="region of interest" description="Disordered" evidence="2">
    <location>
        <begin position="229"/>
        <end position="248"/>
    </location>
</feature>
<evidence type="ECO:0000313" key="5">
    <source>
        <dbReference type="Proteomes" id="UP000076871"/>
    </source>
</evidence>
<keyword evidence="5" id="KW-1185">Reference proteome</keyword>
<feature type="domain" description="BZIP" evidence="3">
    <location>
        <begin position="26"/>
        <end position="40"/>
    </location>
</feature>